<reference evidence="6 7" key="1">
    <citation type="submission" date="2018-06" db="EMBL/GenBank/DDBJ databases">
        <title>Draft Whole-Genome Sequence of the purple photosynthetic bacterium Rhodospeudomonas palustris XCP.</title>
        <authorList>
            <person name="Rayyan A."/>
            <person name="Meyer T.E."/>
            <person name="Kyndt J.A."/>
        </authorList>
    </citation>
    <scope>NUCLEOTIDE SEQUENCE [LARGE SCALE GENOMIC DNA]</scope>
    <source>
        <strain evidence="6 7">XCP</strain>
    </source>
</reference>
<dbReference type="InterPro" id="IPR001867">
    <property type="entry name" value="OmpR/PhoB-type_DNA-bd"/>
</dbReference>
<dbReference type="InterPro" id="IPR016032">
    <property type="entry name" value="Sig_transdc_resp-reg_C-effctor"/>
</dbReference>
<dbReference type="RefSeq" id="WP_110786200.1">
    <property type="nucleotide sequence ID" value="NZ_QKQS01000016.1"/>
</dbReference>
<feature type="modified residue" description="4-aspartylphosphate" evidence="2">
    <location>
        <position position="51"/>
    </location>
</feature>
<dbReference type="EMBL" id="QKQS01000016">
    <property type="protein sequence ID" value="PZA11803.1"/>
    <property type="molecule type" value="Genomic_DNA"/>
</dbReference>
<dbReference type="PANTHER" id="PTHR48111:SF36">
    <property type="entry name" value="TRANSCRIPTIONAL REGULATORY PROTEIN CUTR"/>
    <property type="match status" value="1"/>
</dbReference>
<dbReference type="Gene3D" id="6.10.250.690">
    <property type="match status" value="1"/>
</dbReference>
<evidence type="ECO:0000256" key="3">
    <source>
        <dbReference type="PROSITE-ProRule" id="PRU01091"/>
    </source>
</evidence>
<dbReference type="InterPro" id="IPR036388">
    <property type="entry name" value="WH-like_DNA-bd_sf"/>
</dbReference>
<accession>A0A323UIC3</accession>
<comment type="caution">
    <text evidence="6">The sequence shown here is derived from an EMBL/GenBank/DDBJ whole genome shotgun (WGS) entry which is preliminary data.</text>
</comment>
<dbReference type="Pfam" id="PF00072">
    <property type="entry name" value="Response_reg"/>
    <property type="match status" value="1"/>
</dbReference>
<dbReference type="CDD" id="cd00383">
    <property type="entry name" value="trans_reg_C"/>
    <property type="match status" value="1"/>
</dbReference>
<proteinExistence type="predicted"/>
<dbReference type="SMART" id="SM00862">
    <property type="entry name" value="Trans_reg_C"/>
    <property type="match status" value="1"/>
</dbReference>
<dbReference type="GO" id="GO:0005829">
    <property type="term" value="C:cytosol"/>
    <property type="evidence" value="ECO:0007669"/>
    <property type="project" value="TreeGrafter"/>
</dbReference>
<dbReference type="GO" id="GO:0006355">
    <property type="term" value="P:regulation of DNA-templated transcription"/>
    <property type="evidence" value="ECO:0007669"/>
    <property type="project" value="InterPro"/>
</dbReference>
<dbReference type="SMART" id="SM00448">
    <property type="entry name" value="REC"/>
    <property type="match status" value="1"/>
</dbReference>
<dbReference type="GO" id="GO:0000156">
    <property type="term" value="F:phosphorelay response regulator activity"/>
    <property type="evidence" value="ECO:0007669"/>
    <property type="project" value="TreeGrafter"/>
</dbReference>
<dbReference type="InterPro" id="IPR001789">
    <property type="entry name" value="Sig_transdc_resp-reg_receiver"/>
</dbReference>
<organism evidence="6 7">
    <name type="scientific">Rhodopseudomonas palustris</name>
    <dbReference type="NCBI Taxonomy" id="1076"/>
    <lineage>
        <taxon>Bacteria</taxon>
        <taxon>Pseudomonadati</taxon>
        <taxon>Pseudomonadota</taxon>
        <taxon>Alphaproteobacteria</taxon>
        <taxon>Hyphomicrobiales</taxon>
        <taxon>Nitrobacteraceae</taxon>
        <taxon>Rhodopseudomonas</taxon>
    </lineage>
</organism>
<dbReference type="PROSITE" id="PS51755">
    <property type="entry name" value="OMPR_PHOB"/>
    <property type="match status" value="1"/>
</dbReference>
<dbReference type="Gene3D" id="1.10.10.10">
    <property type="entry name" value="Winged helix-like DNA-binding domain superfamily/Winged helix DNA-binding domain"/>
    <property type="match status" value="1"/>
</dbReference>
<dbReference type="GO" id="GO:0032993">
    <property type="term" value="C:protein-DNA complex"/>
    <property type="evidence" value="ECO:0007669"/>
    <property type="project" value="TreeGrafter"/>
</dbReference>
<sequence length="224" mass="24335">MRVLLVEDEPEMAAALAGALRNHDMVVDRVATLGLASEALIDNSYSAILLDRQLPDGDGLSLIPTLRAKGLMTPIIVLTARGDLAQRVAGLDSGADDYLGKPFAIAELLARLRAVLRRPSGLSEEILKLGRLCFDGAHRQASVAGVDLNLPRRELLVLEALLRRSGRTVAREALVHAVYGFEDDIQSNALDTHISRLRRKLIDADAGVEIHTIRGIGYLINRLP</sequence>
<feature type="domain" description="Response regulatory" evidence="4">
    <location>
        <begin position="2"/>
        <end position="116"/>
    </location>
</feature>
<evidence type="ECO:0000313" key="7">
    <source>
        <dbReference type="Proteomes" id="UP000248134"/>
    </source>
</evidence>
<evidence type="ECO:0000259" key="4">
    <source>
        <dbReference type="PROSITE" id="PS50110"/>
    </source>
</evidence>
<evidence type="ECO:0000256" key="2">
    <source>
        <dbReference type="PROSITE-ProRule" id="PRU00169"/>
    </source>
</evidence>
<evidence type="ECO:0000259" key="5">
    <source>
        <dbReference type="PROSITE" id="PS51755"/>
    </source>
</evidence>
<keyword evidence="1 3" id="KW-0238">DNA-binding</keyword>
<keyword evidence="2" id="KW-0597">Phosphoprotein</keyword>
<dbReference type="PANTHER" id="PTHR48111">
    <property type="entry name" value="REGULATOR OF RPOS"/>
    <property type="match status" value="1"/>
</dbReference>
<dbReference type="Pfam" id="PF00486">
    <property type="entry name" value="Trans_reg_C"/>
    <property type="match status" value="1"/>
</dbReference>
<feature type="domain" description="OmpR/PhoB-type" evidence="5">
    <location>
        <begin position="124"/>
        <end position="222"/>
    </location>
</feature>
<dbReference type="PROSITE" id="PS50110">
    <property type="entry name" value="RESPONSE_REGULATORY"/>
    <property type="match status" value="1"/>
</dbReference>
<name>A0A323UIC3_RHOPL</name>
<dbReference type="Proteomes" id="UP000248134">
    <property type="component" value="Unassembled WGS sequence"/>
</dbReference>
<dbReference type="InterPro" id="IPR011006">
    <property type="entry name" value="CheY-like_superfamily"/>
</dbReference>
<dbReference type="InterPro" id="IPR039420">
    <property type="entry name" value="WalR-like"/>
</dbReference>
<evidence type="ECO:0000313" key="6">
    <source>
        <dbReference type="EMBL" id="PZA11803.1"/>
    </source>
</evidence>
<dbReference type="GO" id="GO:0000976">
    <property type="term" value="F:transcription cis-regulatory region binding"/>
    <property type="evidence" value="ECO:0007669"/>
    <property type="project" value="TreeGrafter"/>
</dbReference>
<dbReference type="AlphaFoldDB" id="A0A323UIC3"/>
<dbReference type="OrthoDB" id="9802426at2"/>
<evidence type="ECO:0000256" key="1">
    <source>
        <dbReference type="ARBA" id="ARBA00023125"/>
    </source>
</evidence>
<dbReference type="SUPFAM" id="SSF46894">
    <property type="entry name" value="C-terminal effector domain of the bipartite response regulators"/>
    <property type="match status" value="1"/>
</dbReference>
<dbReference type="SUPFAM" id="SSF52172">
    <property type="entry name" value="CheY-like"/>
    <property type="match status" value="1"/>
</dbReference>
<protein>
    <submittedName>
        <fullName evidence="6">DNA-binding response regulator</fullName>
    </submittedName>
</protein>
<feature type="DNA-binding region" description="OmpR/PhoB-type" evidence="3">
    <location>
        <begin position="124"/>
        <end position="222"/>
    </location>
</feature>
<gene>
    <name evidence="6" type="ORF">DNX69_11890</name>
</gene>
<dbReference type="Gene3D" id="3.40.50.2300">
    <property type="match status" value="1"/>
</dbReference>